<accession>A0AAE0F5H7</accession>
<dbReference type="SUPFAM" id="SSF46565">
    <property type="entry name" value="Chaperone J-domain"/>
    <property type="match status" value="1"/>
</dbReference>
<gene>
    <name evidence="2" type="ORF">CYMTET_39545</name>
</gene>
<dbReference type="InterPro" id="IPR001623">
    <property type="entry name" value="DnaJ_domain"/>
</dbReference>
<organism evidence="2 3">
    <name type="scientific">Cymbomonas tetramitiformis</name>
    <dbReference type="NCBI Taxonomy" id="36881"/>
    <lineage>
        <taxon>Eukaryota</taxon>
        <taxon>Viridiplantae</taxon>
        <taxon>Chlorophyta</taxon>
        <taxon>Pyramimonadophyceae</taxon>
        <taxon>Pyramimonadales</taxon>
        <taxon>Pyramimonadaceae</taxon>
        <taxon>Cymbomonas</taxon>
    </lineage>
</organism>
<dbReference type="AlphaFoldDB" id="A0AAE0F5H7"/>
<evidence type="ECO:0000259" key="1">
    <source>
        <dbReference type="PROSITE" id="PS50076"/>
    </source>
</evidence>
<dbReference type="Proteomes" id="UP001190700">
    <property type="component" value="Unassembled WGS sequence"/>
</dbReference>
<comment type="caution">
    <text evidence="2">The sequence shown here is derived from an EMBL/GenBank/DDBJ whole genome shotgun (WGS) entry which is preliminary data.</text>
</comment>
<protein>
    <submittedName>
        <fullName evidence="2">Copper transport protein ctr1</fullName>
    </submittedName>
</protein>
<dbReference type="PANTHER" id="PTHR36335">
    <property type="entry name" value="CHAPERONE DNAJ-DOMAIN SUPERFAMILY PROTEIN"/>
    <property type="match status" value="1"/>
</dbReference>
<proteinExistence type="predicted"/>
<dbReference type="PROSITE" id="PS50076">
    <property type="entry name" value="DNAJ_2"/>
    <property type="match status" value="1"/>
</dbReference>
<dbReference type="CDD" id="cd06257">
    <property type="entry name" value="DnaJ"/>
    <property type="match status" value="1"/>
</dbReference>
<evidence type="ECO:0000313" key="2">
    <source>
        <dbReference type="EMBL" id="KAK3251110.1"/>
    </source>
</evidence>
<reference evidence="2 3" key="1">
    <citation type="journal article" date="2015" name="Genome Biol. Evol.">
        <title>Comparative Genomics of a Bacterivorous Green Alga Reveals Evolutionary Causalities and Consequences of Phago-Mixotrophic Mode of Nutrition.</title>
        <authorList>
            <person name="Burns J.A."/>
            <person name="Paasch A."/>
            <person name="Narechania A."/>
            <person name="Kim E."/>
        </authorList>
    </citation>
    <scope>NUCLEOTIDE SEQUENCE [LARGE SCALE GENOMIC DNA]</scope>
    <source>
        <strain evidence="2 3">PLY_AMNH</strain>
    </source>
</reference>
<feature type="domain" description="J" evidence="1">
    <location>
        <begin position="136"/>
        <end position="200"/>
    </location>
</feature>
<evidence type="ECO:0000313" key="3">
    <source>
        <dbReference type="Proteomes" id="UP001190700"/>
    </source>
</evidence>
<dbReference type="PANTHER" id="PTHR36335:SF1">
    <property type="entry name" value="CHAPERONE DNAJ-DOMAIN SUPERFAMILY PROTEIN"/>
    <property type="match status" value="1"/>
</dbReference>
<name>A0AAE0F5H7_9CHLO</name>
<dbReference type="Gene3D" id="1.10.287.110">
    <property type="entry name" value="DnaJ domain"/>
    <property type="match status" value="1"/>
</dbReference>
<dbReference type="InterPro" id="IPR036869">
    <property type="entry name" value="J_dom_sf"/>
</dbReference>
<sequence length="200" mass="21745">MSKARAGPGAAYRLPPHTSTSVSAISGPAHWVHVFSIYAVAGVHEMWSDGRTLWGGPRFQARTAVQQQVGQTNGAAAAGAEAGTAAQQAEARAAERIAELRQIGDQAAVEENDAAGIRRRFEKGDGKKTSSMDLPQVLTLFGIKVEGGKSPTPAQLRKAYREALLRFHPDRQRGKPFKERIIAEERFKIVNKKMDVYHGT</sequence>
<keyword evidence="3" id="KW-1185">Reference proteome</keyword>
<dbReference type="EMBL" id="LGRX02026270">
    <property type="protein sequence ID" value="KAK3251110.1"/>
    <property type="molecule type" value="Genomic_DNA"/>
</dbReference>